<dbReference type="PROSITE" id="PS00894">
    <property type="entry name" value="HTH_DEOR_1"/>
    <property type="match status" value="1"/>
</dbReference>
<dbReference type="EMBL" id="NKYI01000035">
    <property type="protein sequence ID" value="PIK81044.1"/>
    <property type="molecule type" value="Genomic_DNA"/>
</dbReference>
<organism evidence="5 8">
    <name type="scientific">Raoultella ornithinolytica</name>
    <name type="common">Klebsiella ornithinolytica</name>
    <dbReference type="NCBI Taxonomy" id="54291"/>
    <lineage>
        <taxon>Bacteria</taxon>
        <taxon>Pseudomonadati</taxon>
        <taxon>Pseudomonadota</taxon>
        <taxon>Gammaproteobacteria</taxon>
        <taxon>Enterobacterales</taxon>
        <taxon>Enterobacteriaceae</taxon>
        <taxon>Klebsiella/Raoultella group</taxon>
        <taxon>Raoultella</taxon>
    </lineage>
</organism>
<dbReference type="Pfam" id="PF00455">
    <property type="entry name" value="DeoRC"/>
    <property type="match status" value="1"/>
</dbReference>
<gene>
    <name evidence="5" type="ORF">CFY86_27290</name>
    <name evidence="7" type="ORF">LM286_00160</name>
    <name evidence="6" type="ORF">N2J37_00175</name>
</gene>
<proteinExistence type="predicted"/>
<dbReference type="Proteomes" id="UP000229713">
    <property type="component" value="Unassembled WGS sequence"/>
</dbReference>
<evidence type="ECO:0000313" key="7">
    <source>
        <dbReference type="EMBL" id="WWC11828.1"/>
    </source>
</evidence>
<dbReference type="STRING" id="54291.TE10_02065"/>
<dbReference type="RefSeq" id="WP_004869108.1">
    <property type="nucleotide sequence ID" value="NZ_ABDFAB020000018.1"/>
</dbReference>
<evidence type="ECO:0000313" key="8">
    <source>
        <dbReference type="Proteomes" id="UP000229713"/>
    </source>
</evidence>
<sequence length="263" mass="29075">METKQKERIRRLMELLKKTDRIHLKDAARMLEVSVMTIRRDLSQENDEPLPLTLLGGYVVMVNKPSSPSVTPALATKPAHHRDDLPIAILAAGLVSENDLVFFDNGSEMPLVINMIPDDITFTGICYSHRVFMALNEKPNATAILCGGTYRAKSDAFYDTGNPSALDSLNPRKVFISASGVHEHFGVSWFNPDDLATKRKAMDRGLRKILLARYALFDDVAPASIAPLPAFDVLISDRPLPADYATHCRNGSVKVITPDSESE</sequence>
<keyword evidence="1" id="KW-0805">Transcription regulation</keyword>
<reference evidence="7 9" key="3">
    <citation type="submission" date="2024-02" db="EMBL/GenBank/DDBJ databases">
        <title>Tn5403 promotes plasmid rearrangements and degradation of the Klebsiella pneumoniae carbapenemase (KPC) transposon Tn4401.</title>
        <authorList>
            <person name="Sheppard A.E."/>
            <person name="Barry K.E."/>
            <person name="Parikh H.I."/>
            <person name="Vegesana K."/>
            <person name="Sebra R."/>
            <person name="George S."/>
            <person name="Sanderson N.D."/>
            <person name="Stoesser N."/>
            <person name="Eyre D.W."/>
            <person name="Crook D.W."/>
            <person name="Walker A.S."/>
            <person name="Mathers A.J."/>
        </authorList>
    </citation>
    <scope>NUCLEOTIDE SEQUENCE [LARGE SCALE GENOMIC DNA]</scope>
    <source>
        <strain evidence="7 9">CAV1921</strain>
    </source>
</reference>
<dbReference type="PANTHER" id="PTHR30363">
    <property type="entry name" value="HTH-TYPE TRANSCRIPTIONAL REGULATOR SRLR-RELATED"/>
    <property type="match status" value="1"/>
</dbReference>
<dbReference type="SMART" id="SM00420">
    <property type="entry name" value="HTH_DEOR"/>
    <property type="match status" value="1"/>
</dbReference>
<dbReference type="GO" id="GO:0003677">
    <property type="term" value="F:DNA binding"/>
    <property type="evidence" value="ECO:0007669"/>
    <property type="project" value="UniProtKB-KW"/>
</dbReference>
<dbReference type="Proteomes" id="UP001064206">
    <property type="component" value="Chromosome"/>
</dbReference>
<evidence type="ECO:0000256" key="3">
    <source>
        <dbReference type="ARBA" id="ARBA00023163"/>
    </source>
</evidence>
<evidence type="ECO:0000313" key="9">
    <source>
        <dbReference type="Proteomes" id="UP001350972"/>
    </source>
</evidence>
<dbReference type="InterPro" id="IPR050313">
    <property type="entry name" value="Carb_Metab_HTH_regulators"/>
</dbReference>
<dbReference type="PROSITE" id="PS51000">
    <property type="entry name" value="HTH_DEOR_2"/>
    <property type="match status" value="1"/>
</dbReference>
<keyword evidence="2" id="KW-0238">DNA-binding</keyword>
<dbReference type="InterPro" id="IPR037171">
    <property type="entry name" value="NagB/RpiA_transferase-like"/>
</dbReference>
<dbReference type="Pfam" id="PF08220">
    <property type="entry name" value="HTH_DeoR"/>
    <property type="match status" value="1"/>
</dbReference>
<evidence type="ECO:0000313" key="6">
    <source>
        <dbReference type="EMBL" id="UXE38263.1"/>
    </source>
</evidence>
<dbReference type="eggNOG" id="COG1349">
    <property type="taxonomic scope" value="Bacteria"/>
</dbReference>
<evidence type="ECO:0000256" key="2">
    <source>
        <dbReference type="ARBA" id="ARBA00023125"/>
    </source>
</evidence>
<dbReference type="PaxDb" id="1286170-RORB6_18885"/>
<evidence type="ECO:0000313" key="5">
    <source>
        <dbReference type="EMBL" id="PIK81044.1"/>
    </source>
</evidence>
<protein>
    <submittedName>
        <fullName evidence="5">DeoR family transcriptional regulator</fullName>
    </submittedName>
</protein>
<evidence type="ECO:0000259" key="4">
    <source>
        <dbReference type="PROSITE" id="PS51000"/>
    </source>
</evidence>
<dbReference type="EMBL" id="CP104450">
    <property type="protein sequence ID" value="UXE38263.1"/>
    <property type="molecule type" value="Genomic_DNA"/>
</dbReference>
<dbReference type="EMBL" id="CP145163">
    <property type="protein sequence ID" value="WWC11828.1"/>
    <property type="molecule type" value="Genomic_DNA"/>
</dbReference>
<name>A0A1Y6G9S9_RAOOR</name>
<dbReference type="AlphaFoldDB" id="A0A1Y6G9S9"/>
<keyword evidence="9" id="KW-1185">Reference proteome</keyword>
<dbReference type="InterPro" id="IPR001034">
    <property type="entry name" value="DeoR_HTH"/>
</dbReference>
<reference evidence="6" key="2">
    <citation type="submission" date="2022-09" db="EMBL/GenBank/DDBJ databases">
        <title>Multidrug resistance Raoultella ornithinolytica Strain MQB_Silv_108.</title>
        <authorList>
            <person name="Quintela-Baluja M."/>
        </authorList>
    </citation>
    <scope>NUCLEOTIDE SEQUENCE</scope>
    <source>
        <strain evidence="6">MQB_Silv_108</strain>
    </source>
</reference>
<feature type="domain" description="HTH deoR-type" evidence="4">
    <location>
        <begin position="5"/>
        <end position="60"/>
    </location>
</feature>
<dbReference type="SMART" id="SM01134">
    <property type="entry name" value="DeoRC"/>
    <property type="match status" value="1"/>
</dbReference>
<dbReference type="InterPro" id="IPR014036">
    <property type="entry name" value="DeoR-like_C"/>
</dbReference>
<dbReference type="GO" id="GO:0003700">
    <property type="term" value="F:DNA-binding transcription factor activity"/>
    <property type="evidence" value="ECO:0007669"/>
    <property type="project" value="InterPro"/>
</dbReference>
<evidence type="ECO:0000256" key="1">
    <source>
        <dbReference type="ARBA" id="ARBA00023015"/>
    </source>
</evidence>
<accession>A0A1Y6G9S9</accession>
<dbReference type="Proteomes" id="UP001350972">
    <property type="component" value="Chromosome"/>
</dbReference>
<dbReference type="SUPFAM" id="SSF100950">
    <property type="entry name" value="NagB/RpiA/CoA transferase-like"/>
    <property type="match status" value="1"/>
</dbReference>
<dbReference type="PANTHER" id="PTHR30363:SF8">
    <property type="entry name" value="DEOXYRIBOSE OPERON REPRESSOR"/>
    <property type="match status" value="1"/>
</dbReference>
<dbReference type="InterPro" id="IPR018356">
    <property type="entry name" value="Tscrpt_reg_HTH_DeoR_CS"/>
</dbReference>
<reference evidence="5 8" key="1">
    <citation type="submission" date="2017-07" db="EMBL/GenBank/DDBJ databases">
        <title>Raoultella ornithinolytica strain HH3 draft genome.</title>
        <authorList>
            <person name="Duceppe M.-O."/>
            <person name="Huang H."/>
            <person name="Phipps-Todd B."/>
        </authorList>
    </citation>
    <scope>NUCLEOTIDE SEQUENCE [LARGE SCALE GENOMIC DNA]</scope>
    <source>
        <strain evidence="5 8">HH3</strain>
    </source>
</reference>
<keyword evidence="3" id="KW-0804">Transcription</keyword>